<dbReference type="Proteomes" id="UP000639772">
    <property type="component" value="Unassembled WGS sequence"/>
</dbReference>
<accession>A0A835R894</accession>
<dbReference type="Proteomes" id="UP000636800">
    <property type="component" value="Chromosome 5"/>
</dbReference>
<proteinExistence type="predicted"/>
<sequence length="121" mass="13052">MSKQSSRRSSHPPQDLVKLLRRHRFSHPPEPGMRSAKGRGAGPGENPATTAKKLLQAQHAVAVGVPLSRHLQGRPIAGDVIEGCDDARSAPPRRRGRRRRNQGSENLDQAVEVPSAAMSAS</sequence>
<dbReference type="EMBL" id="JADCNM010000005">
    <property type="protein sequence ID" value="KAG0484032.1"/>
    <property type="molecule type" value="Genomic_DNA"/>
</dbReference>
<gene>
    <name evidence="3" type="ORF">HPP92_012116</name>
    <name evidence="2" type="ORF">HPP92_012556</name>
</gene>
<evidence type="ECO:0000313" key="2">
    <source>
        <dbReference type="EMBL" id="KAG0481698.1"/>
    </source>
</evidence>
<evidence type="ECO:0000313" key="5">
    <source>
        <dbReference type="Proteomes" id="UP000639772"/>
    </source>
</evidence>
<name>A0A835R894_VANPL</name>
<dbReference type="EMBL" id="JADCNL010000005">
    <property type="protein sequence ID" value="KAG0481698.1"/>
    <property type="molecule type" value="Genomic_DNA"/>
</dbReference>
<feature type="compositionally biased region" description="Basic residues" evidence="1">
    <location>
        <begin position="91"/>
        <end position="101"/>
    </location>
</feature>
<protein>
    <submittedName>
        <fullName evidence="2">Uncharacterized protein</fullName>
    </submittedName>
</protein>
<reference evidence="4 5" key="1">
    <citation type="journal article" date="2020" name="Nat. Food">
        <title>A phased Vanilla planifolia genome enables genetic improvement of flavour and production.</title>
        <authorList>
            <person name="Hasing T."/>
            <person name="Tang H."/>
            <person name="Brym M."/>
            <person name="Khazi F."/>
            <person name="Huang T."/>
            <person name="Chambers A.H."/>
        </authorList>
    </citation>
    <scope>NUCLEOTIDE SEQUENCE [LARGE SCALE GENOMIC DNA]</scope>
    <source>
        <tissue evidence="2">Leaf</tissue>
    </source>
</reference>
<evidence type="ECO:0000313" key="3">
    <source>
        <dbReference type="EMBL" id="KAG0484032.1"/>
    </source>
</evidence>
<keyword evidence="4" id="KW-1185">Reference proteome</keyword>
<feature type="compositionally biased region" description="Basic residues" evidence="1">
    <location>
        <begin position="1"/>
        <end position="10"/>
    </location>
</feature>
<feature type="region of interest" description="Disordered" evidence="1">
    <location>
        <begin position="1"/>
        <end position="48"/>
    </location>
</feature>
<feature type="region of interest" description="Disordered" evidence="1">
    <location>
        <begin position="74"/>
        <end position="121"/>
    </location>
</feature>
<dbReference type="AlphaFoldDB" id="A0A835R894"/>
<comment type="caution">
    <text evidence="2">The sequence shown here is derived from an EMBL/GenBank/DDBJ whole genome shotgun (WGS) entry which is preliminary data.</text>
</comment>
<evidence type="ECO:0000256" key="1">
    <source>
        <dbReference type="SAM" id="MobiDB-lite"/>
    </source>
</evidence>
<evidence type="ECO:0000313" key="4">
    <source>
        <dbReference type="Proteomes" id="UP000636800"/>
    </source>
</evidence>
<organism evidence="2 4">
    <name type="scientific">Vanilla planifolia</name>
    <name type="common">Vanilla</name>
    <dbReference type="NCBI Taxonomy" id="51239"/>
    <lineage>
        <taxon>Eukaryota</taxon>
        <taxon>Viridiplantae</taxon>
        <taxon>Streptophyta</taxon>
        <taxon>Embryophyta</taxon>
        <taxon>Tracheophyta</taxon>
        <taxon>Spermatophyta</taxon>
        <taxon>Magnoliopsida</taxon>
        <taxon>Liliopsida</taxon>
        <taxon>Asparagales</taxon>
        <taxon>Orchidaceae</taxon>
        <taxon>Vanilloideae</taxon>
        <taxon>Vanilleae</taxon>
        <taxon>Vanilla</taxon>
    </lineage>
</organism>